<feature type="region of interest" description="Disordered" evidence="1">
    <location>
        <begin position="180"/>
        <end position="205"/>
    </location>
</feature>
<dbReference type="PANTHER" id="PTHR37614">
    <property type="entry name" value="OS02G0121400 PROTEIN"/>
    <property type="match status" value="1"/>
</dbReference>
<dbReference type="EMBL" id="ASHM01017960">
    <property type="protein sequence ID" value="PNX99617.1"/>
    <property type="molecule type" value="Genomic_DNA"/>
</dbReference>
<evidence type="ECO:0000313" key="3">
    <source>
        <dbReference type="Proteomes" id="UP000236291"/>
    </source>
</evidence>
<evidence type="ECO:0000313" key="2">
    <source>
        <dbReference type="EMBL" id="PNX99617.1"/>
    </source>
</evidence>
<organism evidence="2 3">
    <name type="scientific">Trifolium pratense</name>
    <name type="common">Red clover</name>
    <dbReference type="NCBI Taxonomy" id="57577"/>
    <lineage>
        <taxon>Eukaryota</taxon>
        <taxon>Viridiplantae</taxon>
        <taxon>Streptophyta</taxon>
        <taxon>Embryophyta</taxon>
        <taxon>Tracheophyta</taxon>
        <taxon>Spermatophyta</taxon>
        <taxon>Magnoliopsida</taxon>
        <taxon>eudicotyledons</taxon>
        <taxon>Gunneridae</taxon>
        <taxon>Pentapetalae</taxon>
        <taxon>rosids</taxon>
        <taxon>fabids</taxon>
        <taxon>Fabales</taxon>
        <taxon>Fabaceae</taxon>
        <taxon>Papilionoideae</taxon>
        <taxon>50 kb inversion clade</taxon>
        <taxon>NPAAA clade</taxon>
        <taxon>Hologalegina</taxon>
        <taxon>IRL clade</taxon>
        <taxon>Trifolieae</taxon>
        <taxon>Trifolium</taxon>
    </lineage>
</organism>
<gene>
    <name evidence="2" type="ORF">L195_g022886</name>
</gene>
<reference evidence="2 3" key="2">
    <citation type="journal article" date="2017" name="Front. Plant Sci.">
        <title>Gene Classification and Mining of Molecular Markers Useful in Red Clover (Trifolium pratense) Breeding.</title>
        <authorList>
            <person name="Istvanek J."/>
            <person name="Dluhosova J."/>
            <person name="Dluhos P."/>
            <person name="Patkova L."/>
            <person name="Nedelnik J."/>
            <person name="Repkova J."/>
        </authorList>
    </citation>
    <scope>NUCLEOTIDE SEQUENCE [LARGE SCALE GENOMIC DNA]</scope>
    <source>
        <strain evidence="3">cv. Tatra</strain>
        <tissue evidence="2">Young leaves</tissue>
    </source>
</reference>
<protein>
    <submittedName>
        <fullName evidence="2">Uncharacterized protein</fullName>
    </submittedName>
</protein>
<accession>A0A2K3N988</accession>
<proteinExistence type="predicted"/>
<dbReference type="OrthoDB" id="1721092at2759"/>
<feature type="compositionally biased region" description="Polar residues" evidence="1">
    <location>
        <begin position="180"/>
        <end position="191"/>
    </location>
</feature>
<name>A0A2K3N988_TRIPR</name>
<feature type="region of interest" description="Disordered" evidence="1">
    <location>
        <begin position="63"/>
        <end position="108"/>
    </location>
</feature>
<comment type="caution">
    <text evidence="2">The sequence shown here is derived from an EMBL/GenBank/DDBJ whole genome shotgun (WGS) entry which is preliminary data.</text>
</comment>
<dbReference type="Proteomes" id="UP000236291">
    <property type="component" value="Unassembled WGS sequence"/>
</dbReference>
<dbReference type="AlphaFoldDB" id="A0A2K3N988"/>
<evidence type="ECO:0000256" key="1">
    <source>
        <dbReference type="SAM" id="MobiDB-lite"/>
    </source>
</evidence>
<dbReference type="Gramene" id="Tp57577_TGAC_v2_mRNA21549">
    <property type="protein sequence ID" value="Tp57577_TGAC_v2_mRNA21549"/>
    <property type="gene ID" value="Tp57577_TGAC_v2_gene20837"/>
</dbReference>
<reference evidence="2 3" key="1">
    <citation type="journal article" date="2014" name="Am. J. Bot.">
        <title>Genome assembly and annotation for red clover (Trifolium pratense; Fabaceae).</title>
        <authorList>
            <person name="Istvanek J."/>
            <person name="Jaros M."/>
            <person name="Krenek A."/>
            <person name="Repkova J."/>
        </authorList>
    </citation>
    <scope>NUCLEOTIDE SEQUENCE [LARGE SCALE GENOMIC DNA]</scope>
    <source>
        <strain evidence="3">cv. Tatra</strain>
        <tissue evidence="2">Young leaves</tissue>
    </source>
</reference>
<dbReference type="PANTHER" id="PTHR37614:SF2">
    <property type="entry name" value="OS02G0121400 PROTEIN"/>
    <property type="match status" value="1"/>
</dbReference>
<sequence>MMKKQRKSSSSSSPLWSESEIEIAEIIRDLYCISLLSSIPFTWGCKRKRSAIQNTPSAALLPRPSKTIAVKTEAPSPETPLSFPATESDDKPKHSKKKTSLKKEKDESLQTIQKLTKSKSSLNQEIEKVQQHYDRLMSINLKLKVRKQQLLCNNSKEPKSELKTLNLEIDQKLKVQLENQSNGSVNLSKSTAENEEHGKNQQHQQQLIQMFPSHETVSLAVASSSSSPSSVTLGRTMNNGPIALPDLNLPTEELMNVASFQPFDEATTSDRAIVAAQARHRRLEIFRLKKPFGNNSKQHQC</sequence>